<dbReference type="EMBL" id="SWFS01000471">
    <property type="protein sequence ID" value="KAA8902116.1"/>
    <property type="molecule type" value="Genomic_DNA"/>
</dbReference>
<proteinExistence type="predicted"/>
<feature type="compositionally biased region" description="Polar residues" evidence="1">
    <location>
        <begin position="102"/>
        <end position="111"/>
    </location>
</feature>
<protein>
    <submittedName>
        <fullName evidence="2">Uncharacterized protein</fullName>
    </submittedName>
</protein>
<evidence type="ECO:0000313" key="3">
    <source>
        <dbReference type="Proteomes" id="UP000761534"/>
    </source>
</evidence>
<feature type="non-terminal residue" evidence="2">
    <location>
        <position position="521"/>
    </location>
</feature>
<comment type="caution">
    <text evidence="2">The sequence shown here is derived from an EMBL/GenBank/DDBJ whole genome shotgun (WGS) entry which is preliminary data.</text>
</comment>
<feature type="region of interest" description="Disordered" evidence="1">
    <location>
        <begin position="1"/>
        <end position="209"/>
    </location>
</feature>
<sequence>MEDATSPATTNSTRSSGRTLANLSPTAQGGSSNNSSSSTITETSPLKKDATAICEAPAGSAARGCSDSRRPTLTADDVEAPTKPEEDAVGQKVEQILFRAKQQLQNPAPATQDSSGSSSSIQDSLNFRNGHHNPRHQQGGSNPAEAPAQPPGNNNSNNSNLSVWENTSEMRESGGGGRSLWPGSEEEKRVSISASLQGSGGGGRESSYYDYSPILEKATQVDVSSSSGFPNFHDSSSADSSFQRSSDDTVPSISRQVSINMVRETTQRMETLLGELKDLRRSTSEQRSSNLSRNTTNRDSAYTSGSGSSLRYGKQRRAVSSTAAVQSATTAADTPSSSSQPSPVFVDNHHHPVKAPPTPPRTLEDEQHMQPQPQLLKTPPPHQPHRSASVASHTRSHSLPVSMATHIATRPLTLSPLKNNNTTTTTRSPSASSQQPQRRSKQQPHTQPHAIYQDDKEEEDLDGLMSSLDSYRNQLDRLNGNRVQNSSSGESRTPSPNNYISASSSPAFMKNIGHPPSAKPP</sequence>
<gene>
    <name evidence="2" type="ORF">TRICI_005943</name>
</gene>
<feature type="compositionally biased region" description="Low complexity" evidence="1">
    <location>
        <begin position="318"/>
        <end position="343"/>
    </location>
</feature>
<name>A0A642UN16_9ASCO</name>
<feature type="compositionally biased region" description="Polar residues" evidence="1">
    <location>
        <begin position="249"/>
        <end position="259"/>
    </location>
</feature>
<evidence type="ECO:0000256" key="1">
    <source>
        <dbReference type="SAM" id="MobiDB-lite"/>
    </source>
</evidence>
<organism evidence="2 3">
    <name type="scientific">Trichomonascus ciferrii</name>
    <dbReference type="NCBI Taxonomy" id="44093"/>
    <lineage>
        <taxon>Eukaryota</taxon>
        <taxon>Fungi</taxon>
        <taxon>Dikarya</taxon>
        <taxon>Ascomycota</taxon>
        <taxon>Saccharomycotina</taxon>
        <taxon>Dipodascomycetes</taxon>
        <taxon>Dipodascales</taxon>
        <taxon>Trichomonascaceae</taxon>
        <taxon>Trichomonascus</taxon>
        <taxon>Trichomonascus ciferrii complex</taxon>
    </lineage>
</organism>
<evidence type="ECO:0000313" key="2">
    <source>
        <dbReference type="EMBL" id="KAA8902116.1"/>
    </source>
</evidence>
<feature type="compositionally biased region" description="Low complexity" evidence="1">
    <location>
        <begin position="112"/>
        <end position="124"/>
    </location>
</feature>
<dbReference type="AlphaFoldDB" id="A0A642UN16"/>
<feature type="compositionally biased region" description="Low complexity" evidence="1">
    <location>
        <begin position="234"/>
        <end position="244"/>
    </location>
</feature>
<feature type="compositionally biased region" description="Basic and acidic residues" evidence="1">
    <location>
        <begin position="275"/>
        <end position="284"/>
    </location>
</feature>
<feature type="compositionally biased region" description="Polar residues" evidence="1">
    <location>
        <begin position="481"/>
        <end position="506"/>
    </location>
</feature>
<dbReference type="VEuPathDB" id="FungiDB:TRICI_005943"/>
<feature type="compositionally biased region" description="Low complexity" evidence="1">
    <location>
        <begin position="411"/>
        <end position="437"/>
    </location>
</feature>
<accession>A0A642UN16</accession>
<feature type="region of interest" description="Disordered" evidence="1">
    <location>
        <begin position="221"/>
        <end position="521"/>
    </location>
</feature>
<feature type="compositionally biased region" description="Polar residues" evidence="1">
    <location>
        <begin position="1"/>
        <end position="30"/>
    </location>
</feature>
<reference evidence="2" key="1">
    <citation type="journal article" date="2019" name="G3 (Bethesda)">
        <title>Genome Assemblies of Two Rare Opportunistic Yeast Pathogens: Diutina rugosa (syn. Candida rugosa) and Trichomonascus ciferrii (syn. Candida ciferrii).</title>
        <authorList>
            <person name="Mixao V."/>
            <person name="Saus E."/>
            <person name="Hansen A.P."/>
            <person name="Lass-Florl C."/>
            <person name="Gabaldon T."/>
        </authorList>
    </citation>
    <scope>NUCLEOTIDE SEQUENCE</scope>
    <source>
        <strain evidence="2">CBS 4856</strain>
    </source>
</reference>
<dbReference type="Proteomes" id="UP000761534">
    <property type="component" value="Unassembled WGS sequence"/>
</dbReference>
<feature type="compositionally biased region" description="Polar residues" evidence="1">
    <location>
        <begin position="389"/>
        <end position="399"/>
    </location>
</feature>
<feature type="compositionally biased region" description="Polar residues" evidence="1">
    <location>
        <begin position="285"/>
        <end position="309"/>
    </location>
</feature>
<keyword evidence="3" id="KW-1185">Reference proteome</keyword>